<dbReference type="PROSITE" id="PS50002">
    <property type="entry name" value="SH3"/>
    <property type="match status" value="1"/>
</dbReference>
<feature type="transmembrane region" description="Helical" evidence="4">
    <location>
        <begin position="229"/>
        <end position="250"/>
    </location>
</feature>
<feature type="signal peptide" evidence="5">
    <location>
        <begin position="1"/>
        <end position="19"/>
    </location>
</feature>
<organism evidence="7 8">
    <name type="scientific">Neocallimastix californiae</name>
    <dbReference type="NCBI Taxonomy" id="1754190"/>
    <lineage>
        <taxon>Eukaryota</taxon>
        <taxon>Fungi</taxon>
        <taxon>Fungi incertae sedis</taxon>
        <taxon>Chytridiomycota</taxon>
        <taxon>Chytridiomycota incertae sedis</taxon>
        <taxon>Neocallimastigomycetes</taxon>
        <taxon>Neocallimastigales</taxon>
        <taxon>Neocallimastigaceae</taxon>
        <taxon>Neocallimastix</taxon>
    </lineage>
</organism>
<dbReference type="STRING" id="1754190.A0A1Y2DEC2"/>
<keyword evidence="4" id="KW-1133">Transmembrane helix</keyword>
<feature type="region of interest" description="Disordered" evidence="3">
    <location>
        <begin position="102"/>
        <end position="204"/>
    </location>
</feature>
<dbReference type="InterPro" id="IPR001452">
    <property type="entry name" value="SH3_domain"/>
</dbReference>
<evidence type="ECO:0000313" key="7">
    <source>
        <dbReference type="EMBL" id="ORY57620.1"/>
    </source>
</evidence>
<feature type="compositionally biased region" description="Low complexity" evidence="3">
    <location>
        <begin position="132"/>
        <end position="203"/>
    </location>
</feature>
<dbReference type="InterPro" id="IPR036028">
    <property type="entry name" value="SH3-like_dom_sf"/>
</dbReference>
<dbReference type="OrthoDB" id="5340910at2759"/>
<evidence type="ECO:0000256" key="3">
    <source>
        <dbReference type="SAM" id="MobiDB-lite"/>
    </source>
</evidence>
<keyword evidence="8" id="KW-1185">Reference proteome</keyword>
<dbReference type="EMBL" id="MCOG01000069">
    <property type="protein sequence ID" value="ORY57620.1"/>
    <property type="molecule type" value="Genomic_DNA"/>
</dbReference>
<accession>A0A1Y2DEC2</accession>
<keyword evidence="5" id="KW-0732">Signal</keyword>
<evidence type="ECO:0000259" key="6">
    <source>
        <dbReference type="PROSITE" id="PS50002"/>
    </source>
</evidence>
<evidence type="ECO:0000256" key="2">
    <source>
        <dbReference type="PROSITE-ProRule" id="PRU00192"/>
    </source>
</evidence>
<gene>
    <name evidence="7" type="ORF">LY90DRAFT_669110</name>
</gene>
<dbReference type="Proteomes" id="UP000193920">
    <property type="component" value="Unassembled WGS sequence"/>
</dbReference>
<dbReference type="Pfam" id="PF00018">
    <property type="entry name" value="SH3_1"/>
    <property type="match status" value="1"/>
</dbReference>
<keyword evidence="4" id="KW-0472">Membrane</keyword>
<evidence type="ECO:0000313" key="8">
    <source>
        <dbReference type="Proteomes" id="UP000193920"/>
    </source>
</evidence>
<evidence type="ECO:0000256" key="1">
    <source>
        <dbReference type="ARBA" id="ARBA00022443"/>
    </source>
</evidence>
<feature type="domain" description="SH3" evidence="6">
    <location>
        <begin position="407"/>
        <end position="468"/>
    </location>
</feature>
<evidence type="ECO:0000256" key="4">
    <source>
        <dbReference type="SAM" id="Phobius"/>
    </source>
</evidence>
<protein>
    <recommendedName>
        <fullName evidence="6">SH3 domain-containing protein</fullName>
    </recommendedName>
</protein>
<dbReference type="SUPFAM" id="SSF50044">
    <property type="entry name" value="SH3-domain"/>
    <property type="match status" value="1"/>
</dbReference>
<dbReference type="AlphaFoldDB" id="A0A1Y2DEC2"/>
<name>A0A1Y2DEC2_9FUNG</name>
<dbReference type="Gene3D" id="2.30.30.40">
    <property type="entry name" value="SH3 Domains"/>
    <property type="match status" value="1"/>
</dbReference>
<sequence>MKFIILFFSIINFVYFVHSLDNLKLCSDKCTVIYDCFYGNGGVDDSKIHIYPIMEKKQEVFTSCYCEKIEEYKKCINCMYMFNFNKPSKEQIESQCKALKNQEKTTKAPVAKPSIPKANDDKSNTVANPNINQTNTKTVTPTNPNLNDQNKSSNLNKQNNNSTLSDQNNSSNLNKQNNDSTLKGQNDSPNLNMQNNNSNSNSNDQIVQSESNIENKAIEDEPKEENKNVVLYSVLGSVAAVGVIGILVYNQKKNSRPKSMPFYGNSITSQRHFTTLNHTLSRNQSPYLALSGNDDYYPQNSYNYNQPSNEQYEQYEQYLNSTNQYQQPIVTIGTTTTTLATDTTIPAVSTDPVASTVAIVTESNNIQNNDTNEVNYDVRRESMNPVKKQSESSTINQSSVEITQSSQNNAIYICTYPYEPKLNDELELKLNDNIKILEEYEDGWMKAINLTSGKEGVAPKFFTNEDYNIIMY</sequence>
<reference evidence="7 8" key="1">
    <citation type="submission" date="2016-08" db="EMBL/GenBank/DDBJ databases">
        <title>A Parts List for Fungal Cellulosomes Revealed by Comparative Genomics.</title>
        <authorList>
            <consortium name="DOE Joint Genome Institute"/>
            <person name="Haitjema C.H."/>
            <person name="Gilmore S.P."/>
            <person name="Henske J.K."/>
            <person name="Solomon K.V."/>
            <person name="De Groot R."/>
            <person name="Kuo A."/>
            <person name="Mondo S.J."/>
            <person name="Salamov A.A."/>
            <person name="Labutti K."/>
            <person name="Zhao Z."/>
            <person name="Chiniquy J."/>
            <person name="Barry K."/>
            <person name="Brewer H.M."/>
            <person name="Purvine S.O."/>
            <person name="Wright A.T."/>
            <person name="Boxma B."/>
            <person name="Van Alen T."/>
            <person name="Hackstein J.H."/>
            <person name="Baker S.E."/>
            <person name="Grigoriev I.V."/>
            <person name="O'Malley M.A."/>
        </authorList>
    </citation>
    <scope>NUCLEOTIDE SEQUENCE [LARGE SCALE GENOMIC DNA]</scope>
    <source>
        <strain evidence="7 8">G1</strain>
    </source>
</reference>
<keyword evidence="1 2" id="KW-0728">SH3 domain</keyword>
<dbReference type="SMART" id="SM00326">
    <property type="entry name" value="SH3"/>
    <property type="match status" value="1"/>
</dbReference>
<evidence type="ECO:0000256" key="5">
    <source>
        <dbReference type="SAM" id="SignalP"/>
    </source>
</evidence>
<proteinExistence type="predicted"/>
<keyword evidence="4" id="KW-0812">Transmembrane</keyword>
<feature type="chain" id="PRO_5011988226" description="SH3 domain-containing protein" evidence="5">
    <location>
        <begin position="20"/>
        <end position="472"/>
    </location>
</feature>
<comment type="caution">
    <text evidence="7">The sequence shown here is derived from an EMBL/GenBank/DDBJ whole genome shotgun (WGS) entry which is preliminary data.</text>
</comment>